<comment type="caution">
    <text evidence="2">The sequence shown here is derived from an EMBL/GenBank/DDBJ whole genome shotgun (WGS) entry which is preliminary data.</text>
</comment>
<sequence length="51" mass="6493">MFDEKDRKIQELEEKLRKLQKENDDLKDTVQWMHDMIWKMVRERESAKERE</sequence>
<proteinExistence type="predicted"/>
<accession>A0A9D1A533</accession>
<name>A0A9D1A533_9FIRM</name>
<keyword evidence="1" id="KW-0175">Coiled coil</keyword>
<evidence type="ECO:0000256" key="1">
    <source>
        <dbReference type="SAM" id="Coils"/>
    </source>
</evidence>
<dbReference type="AlphaFoldDB" id="A0A9D1A533"/>
<dbReference type="EMBL" id="DVGC01000057">
    <property type="protein sequence ID" value="HIR06222.1"/>
    <property type="molecule type" value="Genomic_DNA"/>
</dbReference>
<reference evidence="2" key="1">
    <citation type="submission" date="2020-10" db="EMBL/GenBank/DDBJ databases">
        <authorList>
            <person name="Gilroy R."/>
        </authorList>
    </citation>
    <scope>NUCLEOTIDE SEQUENCE</scope>
    <source>
        <strain evidence="2">CHK180-2868</strain>
    </source>
</reference>
<feature type="coiled-coil region" evidence="1">
    <location>
        <begin position="2"/>
        <end position="29"/>
    </location>
</feature>
<reference evidence="2" key="2">
    <citation type="journal article" date="2021" name="PeerJ">
        <title>Extensive microbial diversity within the chicken gut microbiome revealed by metagenomics and culture.</title>
        <authorList>
            <person name="Gilroy R."/>
            <person name="Ravi A."/>
            <person name="Getino M."/>
            <person name="Pursley I."/>
            <person name="Horton D.L."/>
            <person name="Alikhan N.F."/>
            <person name="Baker D."/>
            <person name="Gharbi K."/>
            <person name="Hall N."/>
            <person name="Watson M."/>
            <person name="Adriaenssens E.M."/>
            <person name="Foster-Nyarko E."/>
            <person name="Jarju S."/>
            <person name="Secka A."/>
            <person name="Antonio M."/>
            <person name="Oren A."/>
            <person name="Chaudhuri R.R."/>
            <person name="La Ragione R."/>
            <person name="Hildebrand F."/>
            <person name="Pallen M.J."/>
        </authorList>
    </citation>
    <scope>NUCLEOTIDE SEQUENCE</scope>
    <source>
        <strain evidence="2">CHK180-2868</strain>
    </source>
</reference>
<evidence type="ECO:0000313" key="2">
    <source>
        <dbReference type="EMBL" id="HIR06222.1"/>
    </source>
</evidence>
<evidence type="ECO:0000313" key="3">
    <source>
        <dbReference type="Proteomes" id="UP000824250"/>
    </source>
</evidence>
<dbReference type="Proteomes" id="UP000824250">
    <property type="component" value="Unassembled WGS sequence"/>
</dbReference>
<gene>
    <name evidence="2" type="ORF">IAB28_09710</name>
</gene>
<organism evidence="2 3">
    <name type="scientific">Candidatus Copromonas faecavium</name>
    <name type="common">nom. illeg.</name>
    <dbReference type="NCBI Taxonomy" id="2840740"/>
    <lineage>
        <taxon>Bacteria</taxon>
        <taxon>Bacillati</taxon>
        <taxon>Bacillota</taxon>
        <taxon>Clostridia</taxon>
        <taxon>Lachnospirales</taxon>
        <taxon>Lachnospiraceae</taxon>
        <taxon>Candidatus Copromonas (nom. illeg.)</taxon>
    </lineage>
</organism>
<protein>
    <submittedName>
        <fullName evidence="2">Uncharacterized protein</fullName>
    </submittedName>
</protein>